<organism evidence="1 2">
    <name type="scientific">Sediminicola luteus</name>
    <dbReference type="NCBI Taxonomy" id="319238"/>
    <lineage>
        <taxon>Bacteria</taxon>
        <taxon>Pseudomonadati</taxon>
        <taxon>Bacteroidota</taxon>
        <taxon>Flavobacteriia</taxon>
        <taxon>Flavobacteriales</taxon>
        <taxon>Flavobacteriaceae</taxon>
        <taxon>Sediminicola</taxon>
    </lineage>
</organism>
<evidence type="ECO:0008006" key="3">
    <source>
        <dbReference type="Google" id="ProtNLM"/>
    </source>
</evidence>
<dbReference type="Gene3D" id="3.40.50.1460">
    <property type="match status" value="1"/>
</dbReference>
<name>A0A2A4G7Q3_9FLAO</name>
<dbReference type="OrthoDB" id="9812126at2"/>
<sequence length="224" mass="25047">MKRGPRKNVFVVGIDRYKNAGALHSAINDAQRWKGYFESRLEINPSRINCLTPTTGLEKEDFLKAFTLWMSEWEKMETAYIVFSGHGGLFQQSGEPVKMGVRCSDGVVFKSELDALILENWGQQRPTLVWVLDCCYAGAFGLGQELNNEILLASCTAEQKSSTRIHEGILYGAFTHTLLHLLDNVKGCTLDELQQALDEGFKNNRKQSPVCLGAADVKTIPLFI</sequence>
<gene>
    <name evidence="1" type="ORF">B7P33_09255</name>
</gene>
<dbReference type="SUPFAM" id="SSF52129">
    <property type="entry name" value="Caspase-like"/>
    <property type="match status" value="1"/>
</dbReference>
<dbReference type="RefSeq" id="WP_097440584.1">
    <property type="nucleotide sequence ID" value="NZ_KZ300476.1"/>
</dbReference>
<dbReference type="AlphaFoldDB" id="A0A2A4G7Q3"/>
<proteinExistence type="predicted"/>
<dbReference type="Proteomes" id="UP000219559">
    <property type="component" value="Unassembled WGS sequence"/>
</dbReference>
<dbReference type="InterPro" id="IPR029030">
    <property type="entry name" value="Caspase-like_dom_sf"/>
</dbReference>
<comment type="caution">
    <text evidence="1">The sequence shown here is derived from an EMBL/GenBank/DDBJ whole genome shotgun (WGS) entry which is preliminary data.</text>
</comment>
<keyword evidence="2" id="KW-1185">Reference proteome</keyword>
<accession>A0A2A4G7Q3</accession>
<protein>
    <recommendedName>
        <fullName evidence="3">Caspase family p20 domain-containing protein</fullName>
    </recommendedName>
</protein>
<dbReference type="EMBL" id="NBWU01000003">
    <property type="protein sequence ID" value="PCE64463.1"/>
    <property type="molecule type" value="Genomic_DNA"/>
</dbReference>
<evidence type="ECO:0000313" key="1">
    <source>
        <dbReference type="EMBL" id="PCE64463.1"/>
    </source>
</evidence>
<evidence type="ECO:0000313" key="2">
    <source>
        <dbReference type="Proteomes" id="UP000219559"/>
    </source>
</evidence>
<reference evidence="1 2" key="1">
    <citation type="submission" date="2017-04" db="EMBL/GenBank/DDBJ databases">
        <title>A new member of the family Flavobacteriaceae isolated from ascidians.</title>
        <authorList>
            <person name="Chen L."/>
        </authorList>
    </citation>
    <scope>NUCLEOTIDE SEQUENCE [LARGE SCALE GENOMIC DNA]</scope>
    <source>
        <strain evidence="1 2">HQA918</strain>
    </source>
</reference>